<reference evidence="1 2" key="1">
    <citation type="journal article" date="2018" name="Sci. Rep.">
        <title>Comparative genomics provides insights into the lifestyle and reveals functional heterogeneity of dark septate endophytic fungi.</title>
        <authorList>
            <person name="Knapp D.G."/>
            <person name="Nemeth J.B."/>
            <person name="Barry K."/>
            <person name="Hainaut M."/>
            <person name="Henrissat B."/>
            <person name="Johnson J."/>
            <person name="Kuo A."/>
            <person name="Lim J.H.P."/>
            <person name="Lipzen A."/>
            <person name="Nolan M."/>
            <person name="Ohm R.A."/>
            <person name="Tamas L."/>
            <person name="Grigoriev I.V."/>
            <person name="Spatafora J.W."/>
            <person name="Nagy L.G."/>
            <person name="Kovacs G.M."/>
        </authorList>
    </citation>
    <scope>NUCLEOTIDE SEQUENCE [LARGE SCALE GENOMIC DNA]</scope>
    <source>
        <strain evidence="1 2">DSE2036</strain>
    </source>
</reference>
<evidence type="ECO:0000313" key="2">
    <source>
        <dbReference type="Proteomes" id="UP000244855"/>
    </source>
</evidence>
<gene>
    <name evidence="1" type="ORF">DM02DRAFT_427331</name>
</gene>
<proteinExistence type="predicted"/>
<dbReference type="AlphaFoldDB" id="A0A2V1E899"/>
<accession>A0A2V1E899</accession>
<keyword evidence="2" id="KW-1185">Reference proteome</keyword>
<evidence type="ECO:0000313" key="1">
    <source>
        <dbReference type="EMBL" id="PVI06606.1"/>
    </source>
</evidence>
<name>A0A2V1E899_9PLEO</name>
<organism evidence="1 2">
    <name type="scientific">Periconia macrospinosa</name>
    <dbReference type="NCBI Taxonomy" id="97972"/>
    <lineage>
        <taxon>Eukaryota</taxon>
        <taxon>Fungi</taxon>
        <taxon>Dikarya</taxon>
        <taxon>Ascomycota</taxon>
        <taxon>Pezizomycotina</taxon>
        <taxon>Dothideomycetes</taxon>
        <taxon>Pleosporomycetidae</taxon>
        <taxon>Pleosporales</taxon>
        <taxon>Massarineae</taxon>
        <taxon>Periconiaceae</taxon>
        <taxon>Periconia</taxon>
    </lineage>
</organism>
<protein>
    <submittedName>
        <fullName evidence="1">Uncharacterized protein</fullName>
    </submittedName>
</protein>
<sequence>MHTQHAAREVPIRFHRGTAARSLYRKIHPSYLDFLSPDIFSVSHAACSLAALGVLCSTVCSIQANPIKQMLLLIQAHEHCLVCRSVGNEWESYLSWIQFVWNPASDPRAR</sequence>
<dbReference type="EMBL" id="KZ805308">
    <property type="protein sequence ID" value="PVI06606.1"/>
    <property type="molecule type" value="Genomic_DNA"/>
</dbReference>
<dbReference type="Proteomes" id="UP000244855">
    <property type="component" value="Unassembled WGS sequence"/>
</dbReference>